<proteinExistence type="predicted"/>
<dbReference type="EMBL" id="CM055096">
    <property type="protein sequence ID" value="KAJ7556981.1"/>
    <property type="molecule type" value="Genomic_DNA"/>
</dbReference>
<protein>
    <submittedName>
        <fullName evidence="1">Uncharacterized protein</fullName>
    </submittedName>
</protein>
<name>A0ACC2DRU2_DIPCM</name>
<keyword evidence="2" id="KW-1185">Reference proteome</keyword>
<organism evidence="1 2">
    <name type="scientific">Diphasiastrum complanatum</name>
    <name type="common">Issler's clubmoss</name>
    <name type="synonym">Lycopodium complanatum</name>
    <dbReference type="NCBI Taxonomy" id="34168"/>
    <lineage>
        <taxon>Eukaryota</taxon>
        <taxon>Viridiplantae</taxon>
        <taxon>Streptophyta</taxon>
        <taxon>Embryophyta</taxon>
        <taxon>Tracheophyta</taxon>
        <taxon>Lycopodiopsida</taxon>
        <taxon>Lycopodiales</taxon>
        <taxon>Lycopodiaceae</taxon>
        <taxon>Lycopodioideae</taxon>
        <taxon>Diphasiastrum</taxon>
    </lineage>
</organism>
<comment type="caution">
    <text evidence="1">The sequence shown here is derived from an EMBL/GenBank/DDBJ whole genome shotgun (WGS) entry which is preliminary data.</text>
</comment>
<gene>
    <name evidence="1" type="ORF">O6H91_05G107100</name>
</gene>
<accession>A0ACC2DRU2</accession>
<sequence>MLSQAGSLEPLLSRNARDASKRKRLNRTAKLKQYKLDARREQWLSQGKNCSRSDLDLNCKDWKDNEHKEAEISSGVSEQDVPIKSEGSTMKSYKISSEEFTGSVTEGSDNESSVLNFYEDQFDSNVTESHKDGHFIARKDGDHINEDESKSESRTGGFHHSLTASSPERDRNTILTRDGCSKQNAVNDCSGPKGKSKKAKEKRKISSIRNMMKSNGITDDTFSQIKQKQEQLKDWLSGDISPCLSTDSSTNHSVISISSKGTEGSHDEEDWEAAADALYAQTLLDRKQTCALESVLHKVQQSAPLEREQESKGARNVDIRTSVLKPDYMTKFNPFFSRSRSTGCRAWKPDDISRPPTLPSLRKQRSTSRDSSSPSWSSVFSKSVRAAPATPAGECPICTEELDSTDASFLPCACGFLLCLFCVHRIASEDGRCPGCRRGYNFDVSLNIISLKQRAA</sequence>
<reference evidence="2" key="1">
    <citation type="journal article" date="2024" name="Proc. Natl. Acad. Sci. U.S.A.">
        <title>Extraordinary preservation of gene collinearity over three hundred million years revealed in homosporous lycophytes.</title>
        <authorList>
            <person name="Li C."/>
            <person name="Wickell D."/>
            <person name="Kuo L.Y."/>
            <person name="Chen X."/>
            <person name="Nie B."/>
            <person name="Liao X."/>
            <person name="Peng D."/>
            <person name="Ji J."/>
            <person name="Jenkins J."/>
            <person name="Williams M."/>
            <person name="Shu S."/>
            <person name="Plott C."/>
            <person name="Barry K."/>
            <person name="Rajasekar S."/>
            <person name="Grimwood J."/>
            <person name="Han X."/>
            <person name="Sun S."/>
            <person name="Hou Z."/>
            <person name="He W."/>
            <person name="Dai G."/>
            <person name="Sun C."/>
            <person name="Schmutz J."/>
            <person name="Leebens-Mack J.H."/>
            <person name="Li F.W."/>
            <person name="Wang L."/>
        </authorList>
    </citation>
    <scope>NUCLEOTIDE SEQUENCE [LARGE SCALE GENOMIC DNA]</scope>
    <source>
        <strain evidence="2">cv. PW_Plant_1</strain>
    </source>
</reference>
<dbReference type="Proteomes" id="UP001162992">
    <property type="component" value="Chromosome 5"/>
</dbReference>
<evidence type="ECO:0000313" key="1">
    <source>
        <dbReference type="EMBL" id="KAJ7556981.1"/>
    </source>
</evidence>
<evidence type="ECO:0000313" key="2">
    <source>
        <dbReference type="Proteomes" id="UP001162992"/>
    </source>
</evidence>